<feature type="domain" description="Pyrrolo-quinoline quinone repeat" evidence="2">
    <location>
        <begin position="253"/>
        <end position="393"/>
    </location>
</feature>
<sequence>MMKQFFCLLLAVLLLAGCISSRQSGTAYGPGWSAVHADGRNSDCAPFNGPGKITPAWQRKFDGRINLGATTSRDGKVFVTTSGKGCHLYALDARTGETLWCTEEVNRFAVASSALLDREGHIYLADNEAMHAFDGKGALLWETPITGFPLSAQFTQTGRLIFITHIGKVYVLDRKTGQPLIGGWDLSPGNMPDAGFDPVACMKGTEACPCANTLAFDQQNGRFYFTYWKPGTASAALRAMQYTEQPVPTVTMVWENSALPGGSASSPDIAANGSRVYVNDNAGFLYALDAGTGHIIWKYEIGFEPGGSQSTSPDGYIMPAGANGARLLCIKDLGAHAELVWQCDSLHNRGVATQAGGKLAYCTVASGRGRFQNDLVVVNVLTGEILDREPLPGVTIFTVGTTLGPEGNIYVPSFNGALFAFRPD</sequence>
<evidence type="ECO:0000259" key="2">
    <source>
        <dbReference type="Pfam" id="PF13360"/>
    </source>
</evidence>
<feature type="signal peptide" evidence="1">
    <location>
        <begin position="1"/>
        <end position="24"/>
    </location>
</feature>
<dbReference type="EMBL" id="VLLG01000002">
    <property type="protein sequence ID" value="TWI90927.1"/>
    <property type="molecule type" value="Genomic_DNA"/>
</dbReference>
<feature type="chain" id="PRO_5022024954" evidence="1">
    <location>
        <begin position="25"/>
        <end position="424"/>
    </location>
</feature>
<protein>
    <submittedName>
        <fullName evidence="3">Outer membrane protein assembly factor BamB</fullName>
    </submittedName>
</protein>
<dbReference type="Gene3D" id="2.130.10.10">
    <property type="entry name" value="YVTN repeat-like/Quinoprotein amine dehydrogenase"/>
    <property type="match status" value="1"/>
</dbReference>
<dbReference type="PANTHER" id="PTHR34512">
    <property type="entry name" value="CELL SURFACE PROTEIN"/>
    <property type="match status" value="1"/>
</dbReference>
<dbReference type="Gene3D" id="2.40.10.480">
    <property type="match status" value="2"/>
</dbReference>
<keyword evidence="4" id="KW-1185">Reference proteome</keyword>
<dbReference type="InterPro" id="IPR015943">
    <property type="entry name" value="WD40/YVTN_repeat-like_dom_sf"/>
</dbReference>
<dbReference type="SUPFAM" id="SSF50998">
    <property type="entry name" value="Quinoprotein alcohol dehydrogenase-like"/>
    <property type="match status" value="1"/>
</dbReference>
<reference evidence="3 4" key="1">
    <citation type="journal article" date="2013" name="Stand. Genomic Sci.">
        <title>Genomic Encyclopedia of Type Strains, Phase I: The one thousand microbial genomes (KMG-I) project.</title>
        <authorList>
            <person name="Kyrpides N.C."/>
            <person name="Woyke T."/>
            <person name="Eisen J.A."/>
            <person name="Garrity G."/>
            <person name="Lilburn T.G."/>
            <person name="Beck B.J."/>
            <person name="Whitman W.B."/>
            <person name="Hugenholtz P."/>
            <person name="Klenk H.P."/>
        </authorList>
    </citation>
    <scope>NUCLEOTIDE SEQUENCE [LARGE SCALE GENOMIC DNA]</scope>
    <source>
        <strain evidence="3 4">DSM 13484</strain>
    </source>
</reference>
<dbReference type="Proteomes" id="UP000316778">
    <property type="component" value="Unassembled WGS sequence"/>
</dbReference>
<dbReference type="SMART" id="SM00564">
    <property type="entry name" value="PQQ"/>
    <property type="match status" value="3"/>
</dbReference>
<dbReference type="Pfam" id="PF13360">
    <property type="entry name" value="PQQ_2"/>
    <property type="match status" value="2"/>
</dbReference>
<dbReference type="PROSITE" id="PS51257">
    <property type="entry name" value="PROKAR_LIPOPROTEIN"/>
    <property type="match status" value="1"/>
</dbReference>
<evidence type="ECO:0000313" key="3">
    <source>
        <dbReference type="EMBL" id="TWI90927.1"/>
    </source>
</evidence>
<comment type="caution">
    <text evidence="3">The sequence shown here is derived from an EMBL/GenBank/DDBJ whole genome shotgun (WGS) entry which is preliminary data.</text>
</comment>
<dbReference type="InterPro" id="IPR018391">
    <property type="entry name" value="PQQ_b-propeller_rpt"/>
</dbReference>
<evidence type="ECO:0000256" key="1">
    <source>
        <dbReference type="SAM" id="SignalP"/>
    </source>
</evidence>
<accession>A0A562TBG2</accession>
<evidence type="ECO:0000313" key="4">
    <source>
        <dbReference type="Proteomes" id="UP000316778"/>
    </source>
</evidence>
<dbReference type="RefSeq" id="WP_145710106.1">
    <property type="nucleotide sequence ID" value="NZ_BAAAFY010000001.1"/>
</dbReference>
<dbReference type="InterPro" id="IPR002372">
    <property type="entry name" value="PQQ_rpt_dom"/>
</dbReference>
<keyword evidence="1" id="KW-0732">Signal</keyword>
<dbReference type="PANTHER" id="PTHR34512:SF30">
    <property type="entry name" value="OUTER MEMBRANE PROTEIN ASSEMBLY FACTOR BAMB"/>
    <property type="match status" value="1"/>
</dbReference>
<name>A0A562TBG2_CHIJA</name>
<organism evidence="3 4">
    <name type="scientific">Chitinophaga japonensis</name>
    <name type="common">Flexibacter japonensis</name>
    <dbReference type="NCBI Taxonomy" id="104662"/>
    <lineage>
        <taxon>Bacteria</taxon>
        <taxon>Pseudomonadati</taxon>
        <taxon>Bacteroidota</taxon>
        <taxon>Chitinophagia</taxon>
        <taxon>Chitinophagales</taxon>
        <taxon>Chitinophagaceae</taxon>
        <taxon>Chitinophaga</taxon>
    </lineage>
</organism>
<proteinExistence type="predicted"/>
<feature type="domain" description="Pyrrolo-quinoline quinone repeat" evidence="2">
    <location>
        <begin position="56"/>
        <end position="147"/>
    </location>
</feature>
<dbReference type="InterPro" id="IPR011047">
    <property type="entry name" value="Quinoprotein_ADH-like_sf"/>
</dbReference>
<dbReference type="AlphaFoldDB" id="A0A562TBG2"/>
<dbReference type="OrthoDB" id="7012117at2"/>
<gene>
    <name evidence="3" type="ORF">LX66_0288</name>
</gene>